<dbReference type="STRING" id="44742.AXF13_12415"/>
<dbReference type="SUPFAM" id="SSF47384">
    <property type="entry name" value="Homodimeric domain of signal transducing histidine kinase"/>
    <property type="match status" value="1"/>
</dbReference>
<evidence type="ECO:0000259" key="12">
    <source>
        <dbReference type="PROSITE" id="PS50109"/>
    </source>
</evidence>
<comment type="subunit">
    <text evidence="9">At low DSF concentrations, interacts with RpfF.</text>
</comment>
<evidence type="ECO:0000256" key="7">
    <source>
        <dbReference type="ARBA" id="ARBA00022840"/>
    </source>
</evidence>
<keyword evidence="3 11" id="KW-0597">Phosphoprotein</keyword>
<dbReference type="Pfam" id="PF00072">
    <property type="entry name" value="Response_reg"/>
    <property type="match status" value="1"/>
</dbReference>
<keyword evidence="5" id="KW-0547">Nucleotide-binding</keyword>
<evidence type="ECO:0000256" key="1">
    <source>
        <dbReference type="ARBA" id="ARBA00000085"/>
    </source>
</evidence>
<evidence type="ECO:0000256" key="3">
    <source>
        <dbReference type="ARBA" id="ARBA00022553"/>
    </source>
</evidence>
<dbReference type="PRINTS" id="PR00344">
    <property type="entry name" value="BCTRLSENSOR"/>
</dbReference>
<dbReference type="InterPro" id="IPR004358">
    <property type="entry name" value="Sig_transdc_His_kin-like_C"/>
</dbReference>
<dbReference type="Gene3D" id="3.40.50.2300">
    <property type="match status" value="1"/>
</dbReference>
<sequence length="667" mass="74268">MSQDLAWRNLLKEQSWMQEAMDAANTGLWVIMIDTRNGCCSMLASAPMLRLLGLEEHPAPEECFAFWRGRVDKKCDDDVNDVVDQFLADTQLHEVRYPYHHPKWGVIFVRCGGRRISADDDPLVRITGYHQDVSEIQAMHQSLRESLARLSLACRLGQLGVFELRHGEGDLELTGNDIFFGQLGLPEGLGDEERVDAVEARLVPEDREAWRALRHPEDWVVGRHEHTEVRVLHPRLGQRWLKLAYEVMGSGENRRIAGYTDDVTERRLHERMLREAKDEAEAANAAKSIFLANMSHEIRTPMNGIMGMAYLALNTDLTTQQRDYIEKIHGTCVSLLDIINDLLDFSKIEANHMELENLPFQPAHEIEAVLTLLQPKAQAKKLGLETVIDPDIPTVLSGDALRLRQILLNLGSNAVKFSEHGTVRIDLELVGRTTDTVRLRCSVSDEGIGMSPEDQARIFKPFSQADTSITRRFGGTGLGLALCRRLTALMGGGISVESEEGKGSVFRVELPFRLAAGADLPADAADGPEDLNCLKGLRVLVAEDGDINREIMEALLDGMGAVCIPAVNGREALDIWRARHEDIDLILMDVQMPVMDGYTATREIRAGGLPGAVETPIIAMTAYAMRGDAERSLAAGMDGHLTKPVNVNELTRMLKSYARRRPKARPD</sequence>
<feature type="domain" description="Response regulatory" evidence="13">
    <location>
        <begin position="538"/>
        <end position="658"/>
    </location>
</feature>
<dbReference type="InterPro" id="IPR003661">
    <property type="entry name" value="HisK_dim/P_dom"/>
</dbReference>
<evidence type="ECO:0000256" key="11">
    <source>
        <dbReference type="PROSITE-ProRule" id="PRU00169"/>
    </source>
</evidence>
<dbReference type="Pfam" id="PF02518">
    <property type="entry name" value="HATPase_c"/>
    <property type="match status" value="1"/>
</dbReference>
<dbReference type="InterPro" id="IPR036097">
    <property type="entry name" value="HisK_dim/P_sf"/>
</dbReference>
<dbReference type="EMBL" id="CP014229">
    <property type="protein sequence ID" value="AMD90861.1"/>
    <property type="molecule type" value="Genomic_DNA"/>
</dbReference>
<dbReference type="GO" id="GO:0005524">
    <property type="term" value="F:ATP binding"/>
    <property type="evidence" value="ECO:0007669"/>
    <property type="project" value="UniProtKB-KW"/>
</dbReference>
<dbReference type="SUPFAM" id="SSF52172">
    <property type="entry name" value="CheY-like"/>
    <property type="match status" value="1"/>
</dbReference>
<dbReference type="Gene3D" id="3.30.565.10">
    <property type="entry name" value="Histidine kinase-like ATPase, C-terminal domain"/>
    <property type="match status" value="1"/>
</dbReference>
<evidence type="ECO:0000256" key="10">
    <source>
        <dbReference type="ARBA" id="ARBA00068150"/>
    </source>
</evidence>
<dbReference type="SMART" id="SM00387">
    <property type="entry name" value="HATPase_c"/>
    <property type="match status" value="1"/>
</dbReference>
<evidence type="ECO:0000313" key="14">
    <source>
        <dbReference type="EMBL" id="AMD90861.1"/>
    </source>
</evidence>
<name>A0A109W4U1_9BACT</name>
<proteinExistence type="predicted"/>
<keyword evidence="6 14" id="KW-0418">Kinase</keyword>
<feature type="domain" description="Histidine kinase" evidence="12">
    <location>
        <begin position="293"/>
        <end position="514"/>
    </location>
</feature>
<dbReference type="RefSeq" id="WP_062253682.1">
    <property type="nucleotide sequence ID" value="NZ_CP014229.1"/>
</dbReference>
<dbReference type="PROSITE" id="PS50109">
    <property type="entry name" value="HIS_KIN"/>
    <property type="match status" value="1"/>
</dbReference>
<dbReference type="PROSITE" id="PS50110">
    <property type="entry name" value="RESPONSE_REGULATORY"/>
    <property type="match status" value="1"/>
</dbReference>
<dbReference type="Pfam" id="PF00512">
    <property type="entry name" value="HisKA"/>
    <property type="match status" value="1"/>
</dbReference>
<evidence type="ECO:0000256" key="5">
    <source>
        <dbReference type="ARBA" id="ARBA00022741"/>
    </source>
</evidence>
<dbReference type="InterPro" id="IPR011006">
    <property type="entry name" value="CheY-like_superfamily"/>
</dbReference>
<dbReference type="PANTHER" id="PTHR45339">
    <property type="entry name" value="HYBRID SIGNAL TRANSDUCTION HISTIDINE KINASE J"/>
    <property type="match status" value="1"/>
</dbReference>
<dbReference type="SMART" id="SM00388">
    <property type="entry name" value="HisKA"/>
    <property type="match status" value="1"/>
</dbReference>
<dbReference type="CDD" id="cd16922">
    <property type="entry name" value="HATPase_EvgS-ArcB-TorS-like"/>
    <property type="match status" value="1"/>
</dbReference>
<dbReference type="InterPro" id="IPR005467">
    <property type="entry name" value="His_kinase_dom"/>
</dbReference>
<dbReference type="FunFam" id="1.10.287.130:FF:000002">
    <property type="entry name" value="Two-component osmosensing histidine kinase"/>
    <property type="match status" value="1"/>
</dbReference>
<dbReference type="InterPro" id="IPR036890">
    <property type="entry name" value="HATPase_C_sf"/>
</dbReference>
<dbReference type="KEGG" id="dfi:AXF13_12415"/>
<evidence type="ECO:0000256" key="6">
    <source>
        <dbReference type="ARBA" id="ARBA00022777"/>
    </source>
</evidence>
<evidence type="ECO:0000256" key="8">
    <source>
        <dbReference type="ARBA" id="ARBA00023012"/>
    </source>
</evidence>
<dbReference type="SUPFAM" id="SSF55874">
    <property type="entry name" value="ATPase domain of HSP90 chaperone/DNA topoisomerase II/histidine kinase"/>
    <property type="match status" value="1"/>
</dbReference>
<dbReference type="CDD" id="cd00082">
    <property type="entry name" value="HisKA"/>
    <property type="match status" value="1"/>
</dbReference>
<feature type="modified residue" description="4-aspartylphosphate" evidence="11">
    <location>
        <position position="589"/>
    </location>
</feature>
<keyword evidence="15" id="KW-1185">Reference proteome</keyword>
<dbReference type="PANTHER" id="PTHR45339:SF1">
    <property type="entry name" value="HYBRID SIGNAL TRANSDUCTION HISTIDINE KINASE J"/>
    <property type="match status" value="1"/>
</dbReference>
<dbReference type="Gene3D" id="3.30.450.20">
    <property type="entry name" value="PAS domain"/>
    <property type="match status" value="2"/>
</dbReference>
<reference evidence="15" key="1">
    <citation type="submission" date="2016-02" db="EMBL/GenBank/DDBJ databases">
        <authorList>
            <person name="Holder M.E."/>
            <person name="Ajami N.J."/>
            <person name="Petrosino J.F."/>
        </authorList>
    </citation>
    <scope>NUCLEOTIDE SEQUENCE [LARGE SCALE GENOMIC DNA]</scope>
    <source>
        <strain evidence="15">CCUG 45958</strain>
    </source>
</reference>
<keyword evidence="8" id="KW-0902">Two-component regulatory system</keyword>
<dbReference type="AlphaFoldDB" id="A0A109W4U1"/>
<gene>
    <name evidence="14" type="ORF">AXF13_12415</name>
</gene>
<comment type="catalytic activity">
    <reaction evidence="1">
        <text>ATP + protein L-histidine = ADP + protein N-phospho-L-histidine.</text>
        <dbReference type="EC" id="2.7.13.3"/>
    </reaction>
</comment>
<organism evidence="14 15">
    <name type="scientific">Desulfovibrio fairfieldensis</name>
    <dbReference type="NCBI Taxonomy" id="44742"/>
    <lineage>
        <taxon>Bacteria</taxon>
        <taxon>Pseudomonadati</taxon>
        <taxon>Thermodesulfobacteriota</taxon>
        <taxon>Desulfovibrionia</taxon>
        <taxon>Desulfovibrionales</taxon>
        <taxon>Desulfovibrionaceae</taxon>
        <taxon>Desulfovibrio</taxon>
    </lineage>
</organism>
<accession>A0A109W4U1</accession>
<dbReference type="GO" id="GO:0000155">
    <property type="term" value="F:phosphorelay sensor kinase activity"/>
    <property type="evidence" value="ECO:0007669"/>
    <property type="project" value="InterPro"/>
</dbReference>
<keyword evidence="7" id="KW-0067">ATP-binding</keyword>
<evidence type="ECO:0000256" key="2">
    <source>
        <dbReference type="ARBA" id="ARBA00012438"/>
    </source>
</evidence>
<dbReference type="EC" id="2.7.13.3" evidence="2"/>
<dbReference type="SMART" id="SM00448">
    <property type="entry name" value="REC"/>
    <property type="match status" value="1"/>
</dbReference>
<evidence type="ECO:0000313" key="15">
    <source>
        <dbReference type="Proteomes" id="UP000069241"/>
    </source>
</evidence>
<evidence type="ECO:0000256" key="4">
    <source>
        <dbReference type="ARBA" id="ARBA00022679"/>
    </source>
</evidence>
<evidence type="ECO:0000256" key="9">
    <source>
        <dbReference type="ARBA" id="ARBA00064003"/>
    </source>
</evidence>
<dbReference type="CDD" id="cd17546">
    <property type="entry name" value="REC_hyHK_CKI1_RcsC-like"/>
    <property type="match status" value="1"/>
</dbReference>
<dbReference type="InterPro" id="IPR001789">
    <property type="entry name" value="Sig_transdc_resp-reg_receiver"/>
</dbReference>
<keyword evidence="4" id="KW-0808">Transferase</keyword>
<dbReference type="FunFam" id="3.30.565.10:FF:000010">
    <property type="entry name" value="Sensor histidine kinase RcsC"/>
    <property type="match status" value="1"/>
</dbReference>
<protein>
    <recommendedName>
        <fullName evidence="10">Sensory/regulatory protein RpfC</fullName>
        <ecNumber evidence="2">2.7.13.3</ecNumber>
    </recommendedName>
</protein>
<dbReference type="Proteomes" id="UP000069241">
    <property type="component" value="Chromosome"/>
</dbReference>
<dbReference type="Gene3D" id="1.10.287.130">
    <property type="match status" value="1"/>
</dbReference>
<dbReference type="InterPro" id="IPR003594">
    <property type="entry name" value="HATPase_dom"/>
</dbReference>
<evidence type="ECO:0000259" key="13">
    <source>
        <dbReference type="PROSITE" id="PS50110"/>
    </source>
</evidence>